<keyword evidence="2" id="KW-1185">Reference proteome</keyword>
<feature type="non-terminal residue" evidence="1">
    <location>
        <position position="1"/>
    </location>
</feature>
<reference evidence="1" key="1">
    <citation type="submission" date="2018-05" db="EMBL/GenBank/DDBJ databases">
        <title>Draft genome of Mucuna pruriens seed.</title>
        <authorList>
            <person name="Nnadi N.E."/>
            <person name="Vos R."/>
            <person name="Hasami M.H."/>
            <person name="Devisetty U.K."/>
            <person name="Aguiy J.C."/>
        </authorList>
    </citation>
    <scope>NUCLEOTIDE SEQUENCE [LARGE SCALE GENOMIC DNA]</scope>
    <source>
        <strain evidence="1">JCA_2017</strain>
    </source>
</reference>
<comment type="caution">
    <text evidence="1">The sequence shown here is derived from an EMBL/GenBank/DDBJ whole genome shotgun (WGS) entry which is preliminary data.</text>
</comment>
<dbReference type="PANTHER" id="PTHR11439:SF463">
    <property type="entry name" value="REVERSE TRANSCRIPTASE TY1_COPIA-TYPE DOMAIN-CONTAINING PROTEIN"/>
    <property type="match status" value="1"/>
</dbReference>
<proteinExistence type="predicted"/>
<dbReference type="OrthoDB" id="1719680at2759"/>
<dbReference type="EMBL" id="QJKJ01000342">
    <property type="protein sequence ID" value="RDY13106.1"/>
    <property type="molecule type" value="Genomic_DNA"/>
</dbReference>
<dbReference type="Proteomes" id="UP000257109">
    <property type="component" value="Unassembled WGS sequence"/>
</dbReference>
<sequence>MEIPLGFYSHNEKNKRLYIPNKVLYLPKEENWDARPQKLPIAQNHRIGSEESPTIEKSQYQRLVRKLIYLSHTRPDIAYAVSVISQFIHDPKESFMQLKGSSNYGGSVVDRRSSFGYCMKSGNMESKKQKVVSRSSVEAEFQAITHGICEGLWIKIILDSK</sequence>
<gene>
    <name evidence="1" type="ORF">CR513_02023</name>
</gene>
<organism evidence="1 2">
    <name type="scientific">Mucuna pruriens</name>
    <name type="common">Velvet bean</name>
    <name type="synonym">Dolichos pruriens</name>
    <dbReference type="NCBI Taxonomy" id="157652"/>
    <lineage>
        <taxon>Eukaryota</taxon>
        <taxon>Viridiplantae</taxon>
        <taxon>Streptophyta</taxon>
        <taxon>Embryophyta</taxon>
        <taxon>Tracheophyta</taxon>
        <taxon>Spermatophyta</taxon>
        <taxon>Magnoliopsida</taxon>
        <taxon>eudicotyledons</taxon>
        <taxon>Gunneridae</taxon>
        <taxon>Pentapetalae</taxon>
        <taxon>rosids</taxon>
        <taxon>fabids</taxon>
        <taxon>Fabales</taxon>
        <taxon>Fabaceae</taxon>
        <taxon>Papilionoideae</taxon>
        <taxon>50 kb inversion clade</taxon>
        <taxon>NPAAA clade</taxon>
        <taxon>indigoferoid/millettioid clade</taxon>
        <taxon>Phaseoleae</taxon>
        <taxon>Mucuna</taxon>
    </lineage>
</organism>
<evidence type="ECO:0000313" key="1">
    <source>
        <dbReference type="EMBL" id="RDY13106.1"/>
    </source>
</evidence>
<dbReference type="AlphaFoldDB" id="A0A371IDI1"/>
<dbReference type="PANTHER" id="PTHR11439">
    <property type="entry name" value="GAG-POL-RELATED RETROTRANSPOSON"/>
    <property type="match status" value="1"/>
</dbReference>
<dbReference type="CDD" id="cd09272">
    <property type="entry name" value="RNase_HI_RT_Ty1"/>
    <property type="match status" value="1"/>
</dbReference>
<name>A0A371IDI1_MUCPR</name>
<accession>A0A371IDI1</accession>
<protein>
    <submittedName>
        <fullName evidence="1">Mitochondrial protein</fullName>
    </submittedName>
</protein>
<evidence type="ECO:0000313" key="2">
    <source>
        <dbReference type="Proteomes" id="UP000257109"/>
    </source>
</evidence>